<dbReference type="Gene3D" id="3.40.50.300">
    <property type="entry name" value="P-loop containing nucleotide triphosphate hydrolases"/>
    <property type="match status" value="1"/>
</dbReference>
<evidence type="ECO:0008006" key="3">
    <source>
        <dbReference type="Google" id="ProtNLM"/>
    </source>
</evidence>
<proteinExistence type="predicted"/>
<gene>
    <name evidence="1" type="ORF">BSA145_12565</name>
</gene>
<evidence type="ECO:0000313" key="1">
    <source>
        <dbReference type="EMBL" id="APT46606.1"/>
    </source>
</evidence>
<dbReference type="Pfam" id="PF21448">
    <property type="entry name" value="DNMK"/>
    <property type="match status" value="1"/>
</dbReference>
<name>A0A1L6ZJB1_BACIA</name>
<dbReference type="InterPro" id="IPR027417">
    <property type="entry name" value="P-loop_NTPase"/>
</dbReference>
<dbReference type="EMBL" id="CP015607">
    <property type="protein sequence ID" value="APT46606.1"/>
    <property type="molecule type" value="Genomic_DNA"/>
</dbReference>
<dbReference type="Proteomes" id="UP000185426">
    <property type="component" value="Chromosome"/>
</dbReference>
<organism evidence="1 2">
    <name type="scientific">Bacillus safensis</name>
    <dbReference type="NCBI Taxonomy" id="561879"/>
    <lineage>
        <taxon>Bacteria</taxon>
        <taxon>Bacillati</taxon>
        <taxon>Bacillota</taxon>
        <taxon>Bacilli</taxon>
        <taxon>Bacillales</taxon>
        <taxon>Bacillaceae</taxon>
        <taxon>Bacillus</taxon>
    </lineage>
</organism>
<reference evidence="1 2" key="1">
    <citation type="submission" date="2016-05" db="EMBL/GenBank/DDBJ databases">
        <title>Complete Genome and Methylome Analysis of Psychrotrophic Bacterial Isolates from Antarctic Lake Untersee.</title>
        <authorList>
            <person name="Fomenkov A."/>
            <person name="Akimov V.N."/>
            <person name="Vasilyeva L.V."/>
            <person name="Andersen D."/>
            <person name="Vincze T."/>
            <person name="Roberts R.J."/>
        </authorList>
    </citation>
    <scope>NUCLEOTIDE SEQUENCE [LARGE SCALE GENOMIC DNA]</scope>
    <source>
        <strain evidence="1 2">U14-5</strain>
    </source>
</reference>
<sequence length="185" mass="21046">MTVKIALLGEIRAGKDTVANLIDTHLNTGDTVFMAFADEIHKVIKQYFPEAYLEGKPRRFLQEIGQAFRRLNPDIWINKLFNSERYTTAIEQSQHIIITDVRQPNEAIRLKLEGFTIIKVTADEGIRLARATAKGDDFKVSDFYHETELAIQHCHYDVVIDNSSTVEALEKRVAEVIEEVATNGK</sequence>
<dbReference type="InterPro" id="IPR048444">
    <property type="entry name" value="DNMK"/>
</dbReference>
<accession>A0A1L6ZJB1</accession>
<dbReference type="RefSeq" id="WP_075622681.1">
    <property type="nucleotide sequence ID" value="NZ_CP015607.1"/>
</dbReference>
<evidence type="ECO:0000313" key="2">
    <source>
        <dbReference type="Proteomes" id="UP000185426"/>
    </source>
</evidence>
<protein>
    <recommendedName>
        <fullName evidence="3">Dephospho-CoA kinase</fullName>
    </recommendedName>
</protein>
<dbReference type="AlphaFoldDB" id="A0A1L6ZJB1"/>
<dbReference type="SUPFAM" id="SSF52540">
    <property type="entry name" value="P-loop containing nucleoside triphosphate hydrolases"/>
    <property type="match status" value="1"/>
</dbReference>